<keyword evidence="3 8" id="KW-0812">Transmembrane</keyword>
<dbReference type="Proteomes" id="UP000320762">
    <property type="component" value="Unassembled WGS sequence"/>
</dbReference>
<dbReference type="Gene3D" id="1.20.1740.10">
    <property type="entry name" value="Amino acid/polyamine transporter I"/>
    <property type="match status" value="1"/>
</dbReference>
<dbReference type="PANTHER" id="PTHR43341:SF15">
    <property type="entry name" value="GENERAL AMINO ACID PERMEASE AGP2"/>
    <property type="match status" value="1"/>
</dbReference>
<keyword evidence="4" id="KW-0029">Amino-acid transport</keyword>
<gene>
    <name evidence="10" type="ORF">BD626DRAFT_497786</name>
</gene>
<organism evidence="10 11">
    <name type="scientific">Schizophyllum amplum</name>
    <dbReference type="NCBI Taxonomy" id="97359"/>
    <lineage>
        <taxon>Eukaryota</taxon>
        <taxon>Fungi</taxon>
        <taxon>Dikarya</taxon>
        <taxon>Basidiomycota</taxon>
        <taxon>Agaricomycotina</taxon>
        <taxon>Agaricomycetes</taxon>
        <taxon>Agaricomycetidae</taxon>
        <taxon>Agaricales</taxon>
        <taxon>Schizophyllaceae</taxon>
        <taxon>Schizophyllum</taxon>
    </lineage>
</organism>
<dbReference type="GO" id="GO:0015171">
    <property type="term" value="F:amino acid transmembrane transporter activity"/>
    <property type="evidence" value="ECO:0007669"/>
    <property type="project" value="TreeGrafter"/>
</dbReference>
<feature type="transmembrane region" description="Helical" evidence="8">
    <location>
        <begin position="418"/>
        <end position="442"/>
    </location>
</feature>
<evidence type="ECO:0000256" key="6">
    <source>
        <dbReference type="ARBA" id="ARBA00023136"/>
    </source>
</evidence>
<feature type="transmembrane region" description="Helical" evidence="8">
    <location>
        <begin position="83"/>
        <end position="103"/>
    </location>
</feature>
<keyword evidence="11" id="KW-1185">Reference proteome</keyword>
<keyword evidence="6 8" id="KW-0472">Membrane</keyword>
<evidence type="ECO:0000313" key="11">
    <source>
        <dbReference type="Proteomes" id="UP000320762"/>
    </source>
</evidence>
<dbReference type="GO" id="GO:0016020">
    <property type="term" value="C:membrane"/>
    <property type="evidence" value="ECO:0007669"/>
    <property type="project" value="UniProtKB-SubCell"/>
</dbReference>
<evidence type="ECO:0000313" key="10">
    <source>
        <dbReference type="EMBL" id="TRM62561.1"/>
    </source>
</evidence>
<dbReference type="InterPro" id="IPR004841">
    <property type="entry name" value="AA-permease/SLC12A_dom"/>
</dbReference>
<dbReference type="InterPro" id="IPR050524">
    <property type="entry name" value="APC_YAT"/>
</dbReference>
<feature type="transmembrane region" description="Helical" evidence="8">
    <location>
        <begin position="347"/>
        <end position="372"/>
    </location>
</feature>
<feature type="transmembrane region" description="Helical" evidence="8">
    <location>
        <begin position="249"/>
        <end position="269"/>
    </location>
</feature>
<feature type="transmembrane region" description="Helical" evidence="8">
    <location>
        <begin position="392"/>
        <end position="412"/>
    </location>
</feature>
<feature type="transmembrane region" description="Helical" evidence="8">
    <location>
        <begin position="290"/>
        <end position="311"/>
    </location>
</feature>
<reference evidence="10 11" key="1">
    <citation type="journal article" date="2019" name="New Phytol.">
        <title>Comparative genomics reveals unique wood-decay strategies and fruiting body development in the Schizophyllaceae.</title>
        <authorList>
            <person name="Almasi E."/>
            <person name="Sahu N."/>
            <person name="Krizsan K."/>
            <person name="Balint B."/>
            <person name="Kovacs G.M."/>
            <person name="Kiss B."/>
            <person name="Cseklye J."/>
            <person name="Drula E."/>
            <person name="Henrissat B."/>
            <person name="Nagy I."/>
            <person name="Chovatia M."/>
            <person name="Adam C."/>
            <person name="LaButti K."/>
            <person name="Lipzen A."/>
            <person name="Riley R."/>
            <person name="Grigoriev I.V."/>
            <person name="Nagy L.G."/>
        </authorList>
    </citation>
    <scope>NUCLEOTIDE SEQUENCE [LARGE SCALE GENOMIC DNA]</scope>
    <source>
        <strain evidence="10 11">NL-1724</strain>
    </source>
</reference>
<feature type="transmembrane region" description="Helical" evidence="8">
    <location>
        <begin position="499"/>
        <end position="518"/>
    </location>
</feature>
<evidence type="ECO:0000256" key="4">
    <source>
        <dbReference type="ARBA" id="ARBA00022970"/>
    </source>
</evidence>
<accession>A0A550CCN1</accession>
<feature type="transmembrane region" description="Helical" evidence="8">
    <location>
        <begin position="166"/>
        <end position="186"/>
    </location>
</feature>
<dbReference type="FunFam" id="1.20.1740.10:FF:000006">
    <property type="entry name" value="General amino acid permease"/>
    <property type="match status" value="1"/>
</dbReference>
<dbReference type="STRING" id="97359.A0A550CCN1"/>
<dbReference type="PIRSF" id="PIRSF006060">
    <property type="entry name" value="AA_transporter"/>
    <property type="match status" value="1"/>
</dbReference>
<evidence type="ECO:0000256" key="1">
    <source>
        <dbReference type="ARBA" id="ARBA00004141"/>
    </source>
</evidence>
<keyword evidence="2" id="KW-0813">Transport</keyword>
<dbReference type="EMBL" id="VDMD01000012">
    <property type="protein sequence ID" value="TRM62561.1"/>
    <property type="molecule type" value="Genomic_DNA"/>
</dbReference>
<keyword evidence="5 8" id="KW-1133">Transmembrane helix</keyword>
<feature type="transmembrane region" description="Helical" evidence="8">
    <location>
        <begin position="463"/>
        <end position="487"/>
    </location>
</feature>
<dbReference type="AlphaFoldDB" id="A0A550CCN1"/>
<protein>
    <submittedName>
        <fullName evidence="10">Amino acid permease/ SLC12A domain-containing protein</fullName>
    </submittedName>
</protein>
<dbReference type="OrthoDB" id="10062876at2759"/>
<evidence type="ECO:0000256" key="5">
    <source>
        <dbReference type="ARBA" id="ARBA00022989"/>
    </source>
</evidence>
<evidence type="ECO:0000256" key="8">
    <source>
        <dbReference type="SAM" id="Phobius"/>
    </source>
</evidence>
<evidence type="ECO:0000259" key="9">
    <source>
        <dbReference type="Pfam" id="PF00324"/>
    </source>
</evidence>
<comment type="caution">
    <text evidence="10">The sequence shown here is derived from an EMBL/GenBank/DDBJ whole genome shotgun (WGS) entry which is preliminary data.</text>
</comment>
<feature type="transmembrane region" description="Helical" evidence="8">
    <location>
        <begin position="58"/>
        <end position="77"/>
    </location>
</feature>
<proteinExistence type="predicted"/>
<evidence type="ECO:0000256" key="3">
    <source>
        <dbReference type="ARBA" id="ARBA00022692"/>
    </source>
</evidence>
<evidence type="ECO:0000256" key="7">
    <source>
        <dbReference type="SAM" id="MobiDB-lite"/>
    </source>
</evidence>
<feature type="transmembrane region" description="Helical" evidence="8">
    <location>
        <begin position="123"/>
        <end position="146"/>
    </location>
</feature>
<evidence type="ECO:0000256" key="2">
    <source>
        <dbReference type="ARBA" id="ARBA00022448"/>
    </source>
</evidence>
<comment type="subcellular location">
    <subcellularLocation>
        <location evidence="1">Membrane</location>
        <topology evidence="1">Multi-pass membrane protein</topology>
    </subcellularLocation>
</comment>
<feature type="transmembrane region" description="Helical" evidence="8">
    <location>
        <begin position="198"/>
        <end position="218"/>
    </location>
</feature>
<sequence>MADSSVRSRRAEEMSAGLPSPEGQEEKPEDVEISSIEHLEDIKLDETHRRLKNRHIQLIGIGGTLGTAIVIQIGSGLTRGGPASLFLAFTIWCTFVLAINSCLTEMVTWMPISSPFVRFADSFVDPALGFCAGINFFVFEAALVPYEIVAFNLVLQFWTDKIPVEAVFVFVLVCYILLNFFAVQWYGESEFWLAIGKVVLAVGLIFFTFIVMLGGNPLNDRFGFRYWDSSVIEGAPFAEYIKTGSLGKFLGFLACLIQASFTIAGPDYVSMTAGEASLPRTTLPRAFKSVFFRLSTFFVLGSLCVGIVVPYNDADLLNALSTSKPGAGSSPYVIAMQHLKIGVLPHIVNALIATSIFSAGNSYVYCASRTLYGLALEGKMPRFFASCTKRGVPYYCVALTLAIALLCFLEVSNDSAVVLQWFVNLVTASQLLNFAIISYTYLRFHEALRVQGISRSSLPHRSNWQPFCAYYALTGTLIMAFVGGYTVFLPGNWDVPTFLFSYMMIGLVPFLFLFWKVFKRTKWQNLRDVTFFATERARIDRYEEDYIEHVPTGRFARGVEYLFS</sequence>
<name>A0A550CCN1_9AGAR</name>
<feature type="domain" description="Amino acid permease/ SLC12A" evidence="9">
    <location>
        <begin position="55"/>
        <end position="523"/>
    </location>
</feature>
<dbReference type="PANTHER" id="PTHR43341">
    <property type="entry name" value="AMINO ACID PERMEASE"/>
    <property type="match status" value="1"/>
</dbReference>
<dbReference type="Pfam" id="PF00324">
    <property type="entry name" value="AA_permease"/>
    <property type="match status" value="1"/>
</dbReference>
<feature type="region of interest" description="Disordered" evidence="7">
    <location>
        <begin position="1"/>
        <end position="30"/>
    </location>
</feature>